<dbReference type="InterPro" id="IPR018357">
    <property type="entry name" value="Hexapep_transf_CS"/>
</dbReference>
<dbReference type="PIRSF" id="PIRSF000441">
    <property type="entry name" value="CysE"/>
    <property type="match status" value="1"/>
</dbReference>
<dbReference type="InterPro" id="IPR001451">
    <property type="entry name" value="Hexapep"/>
</dbReference>
<dbReference type="RefSeq" id="WP_161087630.1">
    <property type="nucleotide sequence ID" value="NZ_WWCX01000156.1"/>
</dbReference>
<dbReference type="Gene3D" id="2.160.10.10">
    <property type="entry name" value="Hexapeptide repeat proteins"/>
    <property type="match status" value="1"/>
</dbReference>
<evidence type="ECO:0000256" key="1">
    <source>
        <dbReference type="ARBA" id="ARBA00022679"/>
    </source>
</evidence>
<dbReference type="Pfam" id="PF00132">
    <property type="entry name" value="Hexapep"/>
    <property type="match status" value="1"/>
</dbReference>
<keyword evidence="2" id="KW-0677">Repeat</keyword>
<organism evidence="4 5">
    <name type="scientific">Duganella vulcania</name>
    <dbReference type="NCBI Taxonomy" id="2692166"/>
    <lineage>
        <taxon>Bacteria</taxon>
        <taxon>Pseudomonadati</taxon>
        <taxon>Pseudomonadota</taxon>
        <taxon>Betaproteobacteria</taxon>
        <taxon>Burkholderiales</taxon>
        <taxon>Oxalobacteraceae</taxon>
        <taxon>Telluria group</taxon>
        <taxon>Duganella</taxon>
    </lineage>
</organism>
<accession>A0A845GZV7</accession>
<evidence type="ECO:0000313" key="4">
    <source>
        <dbReference type="EMBL" id="MYM98842.1"/>
    </source>
</evidence>
<dbReference type="AlphaFoldDB" id="A0A845GZV7"/>
<dbReference type="GO" id="GO:0006535">
    <property type="term" value="P:cysteine biosynthetic process from serine"/>
    <property type="evidence" value="ECO:0007669"/>
    <property type="project" value="InterPro"/>
</dbReference>
<comment type="caution">
    <text evidence="4">The sequence shown here is derived from an EMBL/GenBank/DDBJ whole genome shotgun (WGS) entry which is preliminary data.</text>
</comment>
<dbReference type="PROSITE" id="PS00101">
    <property type="entry name" value="HEXAPEP_TRANSFERASES"/>
    <property type="match status" value="1"/>
</dbReference>
<sequence length="141" mass="14544">MLTIFRLAALLYRWRVPLLPRCLYLLNRIMFAVVLPPSVRVGKGVTFAYQGLGVVVHERAVLGNDLYIGAQVVIGGRSGQHAVPVIHDGAFLGVGAKILGPVVIGAGATVAAGAVVLSDVAAGARVAGVPARPMRDARGGA</sequence>
<name>A0A845GZV7_9BURK</name>
<evidence type="ECO:0000313" key="5">
    <source>
        <dbReference type="Proteomes" id="UP000447355"/>
    </source>
</evidence>
<keyword evidence="1 4" id="KW-0808">Transferase</keyword>
<dbReference type="InterPro" id="IPR011004">
    <property type="entry name" value="Trimer_LpxA-like_sf"/>
</dbReference>
<reference evidence="4" key="1">
    <citation type="submission" date="2019-12" db="EMBL/GenBank/DDBJ databases">
        <title>Novel species isolated from a subtropical stream in China.</title>
        <authorList>
            <person name="Lu H."/>
        </authorList>
    </citation>
    <scope>NUCLEOTIDE SEQUENCE [LARGE SCALE GENOMIC DNA]</scope>
    <source>
        <strain evidence="4">FT81W</strain>
    </source>
</reference>
<dbReference type="Proteomes" id="UP000447355">
    <property type="component" value="Unassembled WGS sequence"/>
</dbReference>
<dbReference type="EMBL" id="WWCX01000156">
    <property type="protein sequence ID" value="MYM98842.1"/>
    <property type="molecule type" value="Genomic_DNA"/>
</dbReference>
<protein>
    <submittedName>
        <fullName evidence="4">Serine acetyltransferase</fullName>
    </submittedName>
</protein>
<dbReference type="GO" id="GO:0005737">
    <property type="term" value="C:cytoplasm"/>
    <property type="evidence" value="ECO:0007669"/>
    <property type="project" value="InterPro"/>
</dbReference>
<keyword evidence="3" id="KW-0012">Acyltransferase</keyword>
<dbReference type="SUPFAM" id="SSF51161">
    <property type="entry name" value="Trimeric LpxA-like enzymes"/>
    <property type="match status" value="1"/>
</dbReference>
<dbReference type="GO" id="GO:0009001">
    <property type="term" value="F:serine O-acetyltransferase activity"/>
    <property type="evidence" value="ECO:0007669"/>
    <property type="project" value="InterPro"/>
</dbReference>
<gene>
    <name evidence="4" type="ORF">GTP90_33870</name>
</gene>
<evidence type="ECO:0000256" key="3">
    <source>
        <dbReference type="ARBA" id="ARBA00023315"/>
    </source>
</evidence>
<dbReference type="PANTHER" id="PTHR42811">
    <property type="entry name" value="SERINE ACETYLTRANSFERASE"/>
    <property type="match status" value="1"/>
</dbReference>
<evidence type="ECO:0000256" key="2">
    <source>
        <dbReference type="ARBA" id="ARBA00022737"/>
    </source>
</evidence>
<proteinExistence type="predicted"/>
<dbReference type="InterPro" id="IPR005881">
    <property type="entry name" value="Ser_O-AcTrfase"/>
</dbReference>